<name>A0A412TXU4_9BACT</name>
<evidence type="ECO:0000256" key="3">
    <source>
        <dbReference type="SAM" id="SignalP"/>
    </source>
</evidence>
<dbReference type="PANTHER" id="PTHR15337:SF11">
    <property type="entry name" value="THIOREDOXIN DOMAIN-CONTAINING PROTEIN"/>
    <property type="match status" value="1"/>
</dbReference>
<keyword evidence="2" id="KW-0676">Redox-active center</keyword>
<dbReference type="InterPro" id="IPR036249">
    <property type="entry name" value="Thioredoxin-like_sf"/>
</dbReference>
<dbReference type="PANTHER" id="PTHR15337">
    <property type="entry name" value="ANTERIOR GRADIENT PROTEIN-RELATED"/>
    <property type="match status" value="1"/>
</dbReference>
<sequence>MKNSMKKIFLFIAFLWISLVSFAQDGVNFEHLSFREALDKAKSEQKYVFMDCYTSWCGPCKNMTQNVFPQKKAGDYFNPKFICVKYDMEKGEGPELGKRFEVRAYPTFLVLDAEGRLLHKVIGSYSVDEIIERIEESFDEEKAYGSLKAKYESGNREQVFMVKYLKMLIRYYDPAMEAVAAELINTLSDKEKVEEAYWFVFSNPKLTPEGSANEAWLLKNHKRFNKTVGKEKVEQELDKRYTEKLLKVLSQKEKIWTEKQLTALGREIAALKLNTNEELQAYVTVAKTALKKGVEELISVCETEFPKFKTKEIPYIQFCDRIVAEASPADRARYIALGEKLYAQAKDEPAKNTFKFVLEYLKHHNKQN</sequence>
<evidence type="ECO:0000256" key="2">
    <source>
        <dbReference type="ARBA" id="ARBA00023284"/>
    </source>
</evidence>
<dbReference type="EMBL" id="QRYC01000002">
    <property type="protein sequence ID" value="RGU58613.1"/>
    <property type="molecule type" value="Genomic_DNA"/>
</dbReference>
<keyword evidence="1 3" id="KW-0732">Signal</keyword>
<proteinExistence type="predicted"/>
<feature type="chain" id="PRO_5019185376" evidence="3">
    <location>
        <begin position="24"/>
        <end position="368"/>
    </location>
</feature>
<comment type="caution">
    <text evidence="5">The sequence shown here is derived from an EMBL/GenBank/DDBJ whole genome shotgun (WGS) entry which is preliminary data.</text>
</comment>
<evidence type="ECO:0000313" key="5">
    <source>
        <dbReference type="EMBL" id="RGU58613.1"/>
    </source>
</evidence>
<dbReference type="InterPro" id="IPR051099">
    <property type="entry name" value="AGR/TXD"/>
</dbReference>
<evidence type="ECO:0000313" key="6">
    <source>
        <dbReference type="Proteomes" id="UP000284243"/>
    </source>
</evidence>
<evidence type="ECO:0000259" key="4">
    <source>
        <dbReference type="PROSITE" id="PS51352"/>
    </source>
</evidence>
<dbReference type="AlphaFoldDB" id="A0A412TXU4"/>
<organism evidence="5 6">
    <name type="scientific">Odoribacter splanchnicus</name>
    <dbReference type="NCBI Taxonomy" id="28118"/>
    <lineage>
        <taxon>Bacteria</taxon>
        <taxon>Pseudomonadati</taxon>
        <taxon>Bacteroidota</taxon>
        <taxon>Bacteroidia</taxon>
        <taxon>Bacteroidales</taxon>
        <taxon>Odoribacteraceae</taxon>
        <taxon>Odoribacter</taxon>
    </lineage>
</organism>
<gene>
    <name evidence="5" type="ORF">DWW57_02580</name>
</gene>
<dbReference type="Gene3D" id="3.40.30.10">
    <property type="entry name" value="Glutaredoxin"/>
    <property type="match status" value="1"/>
</dbReference>
<dbReference type="InterPro" id="IPR013766">
    <property type="entry name" value="Thioredoxin_domain"/>
</dbReference>
<dbReference type="CDD" id="cd02947">
    <property type="entry name" value="TRX_family"/>
    <property type="match status" value="1"/>
</dbReference>
<dbReference type="PROSITE" id="PS51352">
    <property type="entry name" value="THIOREDOXIN_2"/>
    <property type="match status" value="1"/>
</dbReference>
<feature type="domain" description="Thioredoxin" evidence="4">
    <location>
        <begin position="13"/>
        <end position="139"/>
    </location>
</feature>
<dbReference type="InterPro" id="IPR017937">
    <property type="entry name" value="Thioredoxin_CS"/>
</dbReference>
<dbReference type="PROSITE" id="PS00194">
    <property type="entry name" value="THIOREDOXIN_1"/>
    <property type="match status" value="1"/>
</dbReference>
<dbReference type="Pfam" id="PF00085">
    <property type="entry name" value="Thioredoxin"/>
    <property type="match status" value="1"/>
</dbReference>
<evidence type="ECO:0000256" key="1">
    <source>
        <dbReference type="ARBA" id="ARBA00022729"/>
    </source>
</evidence>
<reference evidence="5 6" key="1">
    <citation type="submission" date="2018-08" db="EMBL/GenBank/DDBJ databases">
        <title>A genome reference for cultivated species of the human gut microbiota.</title>
        <authorList>
            <person name="Zou Y."/>
            <person name="Xue W."/>
            <person name="Luo G."/>
        </authorList>
    </citation>
    <scope>NUCLEOTIDE SEQUENCE [LARGE SCALE GENOMIC DNA]</scope>
    <source>
        <strain evidence="5 6">AF16-14</strain>
    </source>
</reference>
<accession>A0A412TXU4</accession>
<protein>
    <submittedName>
        <fullName evidence="5">Thioredoxin</fullName>
    </submittedName>
</protein>
<dbReference type="Proteomes" id="UP000284243">
    <property type="component" value="Unassembled WGS sequence"/>
</dbReference>
<dbReference type="SUPFAM" id="SSF52833">
    <property type="entry name" value="Thioredoxin-like"/>
    <property type="match status" value="1"/>
</dbReference>
<feature type="signal peptide" evidence="3">
    <location>
        <begin position="1"/>
        <end position="23"/>
    </location>
</feature>